<name>A0A2R5GKD1_9STRA</name>
<evidence type="ECO:0000256" key="4">
    <source>
        <dbReference type="ARBA" id="ARBA00022723"/>
    </source>
</evidence>
<dbReference type="UniPathway" id="UPA00253">
    <property type="reaction ID" value="UER00330"/>
</dbReference>
<dbReference type="AlphaFoldDB" id="A0A2R5GKD1"/>
<comment type="function">
    <text evidence="2 8">Catalyzes the oxidative ring opening of 3-hydroxyanthranilate to 2-amino-3-carboxymuconate semialdehyde, which spontaneously cyclizes to quinolinate.</text>
</comment>
<dbReference type="GO" id="GO:0008198">
    <property type="term" value="F:ferrous iron binding"/>
    <property type="evidence" value="ECO:0007669"/>
    <property type="project" value="UniProtKB-UniRule"/>
</dbReference>
<dbReference type="Gene3D" id="2.60.120.10">
    <property type="entry name" value="Jelly Rolls"/>
    <property type="match status" value="1"/>
</dbReference>
<keyword evidence="10" id="KW-1185">Reference proteome</keyword>
<dbReference type="InterPro" id="IPR011051">
    <property type="entry name" value="RmlC_Cupin_sf"/>
</dbReference>
<evidence type="ECO:0000256" key="8">
    <source>
        <dbReference type="HAMAP-Rule" id="MF_03019"/>
    </source>
</evidence>
<dbReference type="CDD" id="cd06123">
    <property type="entry name" value="cupin_HAO"/>
    <property type="match status" value="1"/>
</dbReference>
<proteinExistence type="inferred from homology"/>
<dbReference type="GO" id="GO:0034354">
    <property type="term" value="P:'de novo' NAD+ biosynthetic process from L-tryptophan"/>
    <property type="evidence" value="ECO:0007669"/>
    <property type="project" value="UniProtKB-UniRule"/>
</dbReference>
<dbReference type="GO" id="GO:0006569">
    <property type="term" value="P:L-tryptophan catabolic process"/>
    <property type="evidence" value="ECO:0007669"/>
    <property type="project" value="UniProtKB-UniRule"/>
</dbReference>
<dbReference type="GO" id="GO:0005737">
    <property type="term" value="C:cytoplasm"/>
    <property type="evidence" value="ECO:0007669"/>
    <property type="project" value="UniProtKB-SubCell"/>
</dbReference>
<organism evidence="9 10">
    <name type="scientific">Hondaea fermentalgiana</name>
    <dbReference type="NCBI Taxonomy" id="2315210"/>
    <lineage>
        <taxon>Eukaryota</taxon>
        <taxon>Sar</taxon>
        <taxon>Stramenopiles</taxon>
        <taxon>Bigyra</taxon>
        <taxon>Labyrinthulomycetes</taxon>
        <taxon>Thraustochytrida</taxon>
        <taxon>Thraustochytriidae</taxon>
        <taxon>Hondaea</taxon>
    </lineage>
</organism>
<dbReference type="OrthoDB" id="204928at2759"/>
<dbReference type="InParanoid" id="A0A2R5GKD1"/>
<keyword evidence="5 8" id="KW-0223">Dioxygenase</keyword>
<dbReference type="GO" id="GO:0019805">
    <property type="term" value="P:quinolinate biosynthetic process"/>
    <property type="evidence" value="ECO:0007669"/>
    <property type="project" value="UniProtKB-UniRule"/>
</dbReference>
<dbReference type="EC" id="1.13.11.6" evidence="8"/>
<comment type="similarity">
    <text evidence="8">Belongs to the 3-HAO family.</text>
</comment>
<dbReference type="InterPro" id="IPR014710">
    <property type="entry name" value="RmlC-like_jellyroll"/>
</dbReference>
<evidence type="ECO:0000313" key="10">
    <source>
        <dbReference type="Proteomes" id="UP000241890"/>
    </source>
</evidence>
<comment type="subcellular location">
    <subcellularLocation>
        <location evidence="8">Cytoplasm</location>
    </subcellularLocation>
</comment>
<dbReference type="PANTHER" id="PTHR15497">
    <property type="entry name" value="3-HYDROXYANTHRANILATE 3,4-DIOXYGENASE"/>
    <property type="match status" value="1"/>
</dbReference>
<reference evidence="9 10" key="1">
    <citation type="submission" date="2017-12" db="EMBL/GenBank/DDBJ databases">
        <title>Sequencing, de novo assembly and annotation of complete genome of a new Thraustochytrid species, strain FCC1311.</title>
        <authorList>
            <person name="Sedici K."/>
            <person name="Godart F."/>
            <person name="Aiese Cigliano R."/>
            <person name="Sanseverino W."/>
            <person name="Barakat M."/>
            <person name="Ortet P."/>
            <person name="Marechal E."/>
            <person name="Cagnac O."/>
            <person name="Amato A."/>
        </authorList>
    </citation>
    <scope>NUCLEOTIDE SEQUENCE [LARGE SCALE GENOMIC DNA]</scope>
</reference>
<keyword evidence="8" id="KW-0963">Cytoplasm</keyword>
<evidence type="ECO:0000256" key="6">
    <source>
        <dbReference type="ARBA" id="ARBA00023002"/>
    </source>
</evidence>
<comment type="cofactor">
    <cofactor evidence="1">
        <name>Fe(2+)</name>
        <dbReference type="ChEBI" id="CHEBI:29033"/>
    </cofactor>
</comment>
<evidence type="ECO:0000313" key="9">
    <source>
        <dbReference type="EMBL" id="GBG29083.1"/>
    </source>
</evidence>
<dbReference type="EMBL" id="BEYU01000052">
    <property type="protein sequence ID" value="GBG29083.1"/>
    <property type="molecule type" value="Genomic_DNA"/>
</dbReference>
<protein>
    <recommendedName>
        <fullName evidence="8">3-hydroxyanthranilate 3,4-dioxygenase</fullName>
        <ecNumber evidence="8">1.13.11.6</ecNumber>
    </recommendedName>
    <alternativeName>
        <fullName evidence="8">3-hydroxyanthranilate oxygenase</fullName>
        <shortName evidence="8">3-HAO</shortName>
    </alternativeName>
    <alternativeName>
        <fullName evidence="8">3-hydroxyanthranilic acid dioxygenase</fullName>
        <shortName evidence="8">HAD</shortName>
    </alternativeName>
</protein>
<dbReference type="Pfam" id="PF06052">
    <property type="entry name" value="3-HAO"/>
    <property type="match status" value="1"/>
</dbReference>
<dbReference type="InterPro" id="IPR010329">
    <property type="entry name" value="3hydroanth_dOase"/>
</dbReference>
<keyword evidence="7" id="KW-0408">Iron</keyword>
<keyword evidence="6 8" id="KW-0560">Oxidoreductase</keyword>
<evidence type="ECO:0000256" key="1">
    <source>
        <dbReference type="ARBA" id="ARBA00001954"/>
    </source>
</evidence>
<comment type="pathway">
    <text evidence="8">Cofactor biosynthesis; NAD(+) biosynthesis; quinolinate from L-kynurenine: step 3/3.</text>
</comment>
<dbReference type="HAMAP" id="MF_00825">
    <property type="entry name" value="3_HAO"/>
    <property type="match status" value="1"/>
</dbReference>
<dbReference type="PANTHER" id="PTHR15497:SF1">
    <property type="entry name" value="3-HYDROXYANTHRANILATE 3,4-DIOXYGENASE"/>
    <property type="match status" value="1"/>
</dbReference>
<gene>
    <name evidence="9" type="ORF">FCC1311_053062</name>
</gene>
<accession>A0A2R5GKD1</accession>
<keyword evidence="4" id="KW-0479">Metal-binding</keyword>
<keyword evidence="3 8" id="KW-0662">Pyridine nucleotide biosynthesis</keyword>
<dbReference type="Proteomes" id="UP000241890">
    <property type="component" value="Unassembled WGS sequence"/>
</dbReference>
<dbReference type="SUPFAM" id="SSF51182">
    <property type="entry name" value="RmlC-like cupins"/>
    <property type="match status" value="1"/>
</dbReference>
<comment type="caution">
    <text evidence="9">The sequence shown here is derived from an EMBL/GenBank/DDBJ whole genome shotgun (WGS) entry which is preliminary data.</text>
</comment>
<evidence type="ECO:0000256" key="3">
    <source>
        <dbReference type="ARBA" id="ARBA00022642"/>
    </source>
</evidence>
<dbReference type="GO" id="GO:0000334">
    <property type="term" value="F:3-hydroxyanthranilate 3,4-dioxygenase activity"/>
    <property type="evidence" value="ECO:0007669"/>
    <property type="project" value="UniProtKB-UniRule"/>
</dbReference>
<evidence type="ECO:0000256" key="7">
    <source>
        <dbReference type="ARBA" id="ARBA00023004"/>
    </source>
</evidence>
<dbReference type="NCBIfam" id="TIGR03037">
    <property type="entry name" value="anthran_nbaC"/>
    <property type="match status" value="1"/>
</dbReference>
<evidence type="ECO:0000256" key="2">
    <source>
        <dbReference type="ARBA" id="ARBA00002752"/>
    </source>
</evidence>
<comment type="catalytic activity">
    <reaction evidence="8">
        <text>3-hydroxyanthranilate + O2 = (2Z,4Z)-2-amino-3-carboxymuconate 6-semialdehyde</text>
        <dbReference type="Rhea" id="RHEA:17953"/>
        <dbReference type="ChEBI" id="CHEBI:15379"/>
        <dbReference type="ChEBI" id="CHEBI:36559"/>
        <dbReference type="ChEBI" id="CHEBI:77612"/>
        <dbReference type="EC" id="1.13.11.6"/>
    </reaction>
</comment>
<dbReference type="GO" id="GO:0043420">
    <property type="term" value="P:anthranilate metabolic process"/>
    <property type="evidence" value="ECO:0007669"/>
    <property type="project" value="UniProtKB-UniRule"/>
</dbReference>
<evidence type="ECO:0000256" key="5">
    <source>
        <dbReference type="ARBA" id="ARBA00022964"/>
    </source>
</evidence>
<sequence length="309" mass="35276">MERPVEIHAWHEEHKAQFAPPVCNKLMHKGQLSVMFVGGPNTREDFHLEDGSEFFWQIKGRMELPTIQKGKRKLVKIEEGFVFLLPSRVPHSPQRPVSDSLGLVIERERLPEENDALRFYTDFATCDRKLWERYFHCQDLGKDLVPVINAWKASEESKTREPTQDALPAERAIVENEQIELPEPFHLMTWVRDHDKELSEDGALLPLFPGHPDAEFKIQVEGARSPDSPASSEWLAPPTTTLETILIQLVGSSLIEVEAPDQSTTKHELTEGAVFVLKAGDRFRSSRAADARMMRLYQDPRGNRLHNSA</sequence>